<keyword evidence="1" id="KW-1133">Transmembrane helix</keyword>
<proteinExistence type="predicted"/>
<evidence type="ECO:0000313" key="2">
    <source>
        <dbReference type="EMBL" id="AFA54907.1"/>
    </source>
</evidence>
<keyword evidence="1" id="KW-0472">Membrane</keyword>
<name>H6WNX6_9BACT</name>
<keyword evidence="1" id="KW-0812">Transmembrane</keyword>
<dbReference type="AlphaFoldDB" id="H6WNX6"/>
<feature type="transmembrane region" description="Helical" evidence="1">
    <location>
        <begin position="31"/>
        <end position="52"/>
    </location>
</feature>
<organism evidence="2">
    <name type="scientific">uncultured Akkermansia sp. SMG25</name>
    <dbReference type="NCBI Taxonomy" id="1131822"/>
    <lineage>
        <taxon>Bacteria</taxon>
        <taxon>Pseudomonadati</taxon>
        <taxon>Verrucomicrobiota</taxon>
        <taxon>Verrucomicrobiia</taxon>
        <taxon>Verrucomicrobiales</taxon>
        <taxon>Akkermansiaceae</taxon>
        <taxon>Akkermansia</taxon>
        <taxon>environmental samples</taxon>
    </lineage>
</organism>
<protein>
    <submittedName>
        <fullName evidence="2">Uncharacterized protein</fullName>
    </submittedName>
</protein>
<accession>H6WNX6</accession>
<dbReference type="EMBL" id="JQ269600">
    <property type="protein sequence ID" value="AFA54907.1"/>
    <property type="molecule type" value="Genomic_DNA"/>
</dbReference>
<feature type="transmembrane region" description="Helical" evidence="1">
    <location>
        <begin position="109"/>
        <end position="133"/>
    </location>
</feature>
<sequence length="135" mass="14409">MTTTSILAEINPYVFIRGAQELQKTETGREILFTLLSSGLFGFAIFLALYWLSEHKEPAAIKDFKTIAIVFAVVDLILAVIDSGFLALLELAAIVLVAHKVLNFTLGKSFGVLGISMGISLVGGVLAAVILGVEI</sequence>
<reference evidence="2" key="1">
    <citation type="journal article" date="2012" name="ISME J.">
        <title>Functional metagenomics reveals novel salt tolerance loci from the human gut microbiome.</title>
        <authorList>
            <person name="Culligan E.P."/>
            <person name="Sleator R.D."/>
            <person name="Marchesi J.R."/>
            <person name="Hill C."/>
        </authorList>
    </citation>
    <scope>NUCLEOTIDE SEQUENCE</scope>
</reference>
<feature type="transmembrane region" description="Helical" evidence="1">
    <location>
        <begin position="64"/>
        <end position="97"/>
    </location>
</feature>
<evidence type="ECO:0000256" key="1">
    <source>
        <dbReference type="SAM" id="Phobius"/>
    </source>
</evidence>